<dbReference type="SMART" id="SM00248">
    <property type="entry name" value="ANK"/>
    <property type="match status" value="4"/>
</dbReference>
<dbReference type="EC" id="2.7.10.2" evidence="10"/>
<evidence type="ECO:0000256" key="5">
    <source>
        <dbReference type="ARBA" id="ARBA00023137"/>
    </source>
</evidence>
<dbReference type="SUPFAM" id="SSF56112">
    <property type="entry name" value="Protein kinase-like (PK-like)"/>
    <property type="match status" value="1"/>
</dbReference>
<dbReference type="AlphaFoldDB" id="A0A2H8TTX0"/>
<dbReference type="InterPro" id="IPR036770">
    <property type="entry name" value="Ankyrin_rpt-contain_sf"/>
</dbReference>
<feature type="domain" description="Protein kinase" evidence="12">
    <location>
        <begin position="414"/>
        <end position="680"/>
    </location>
</feature>
<dbReference type="PRINTS" id="PR00109">
    <property type="entry name" value="TYRKINASE"/>
</dbReference>
<keyword evidence="5 10" id="KW-0829">Tyrosine-protein kinase</keyword>
<evidence type="ECO:0000256" key="7">
    <source>
        <dbReference type="PROSITE-ProRule" id="PRU00023"/>
    </source>
</evidence>
<dbReference type="InterPro" id="IPR002110">
    <property type="entry name" value="Ankyrin_rpt"/>
</dbReference>
<keyword evidence="7" id="KW-0040">ANK repeat</keyword>
<feature type="domain" description="SH2" evidence="11">
    <location>
        <begin position="290"/>
        <end position="378"/>
    </location>
</feature>
<reference evidence="13" key="1">
    <citation type="submission" date="2017-10" db="EMBL/GenBank/DDBJ databases">
        <title>Transcriptome Assembly of Sugarcane Aphid Adults.</title>
        <authorList>
            <person name="Scully E.D."/>
            <person name="Palmer N.A."/>
            <person name="Geib S.M."/>
            <person name="Sarath G."/>
            <person name="Sattler S.E."/>
        </authorList>
    </citation>
    <scope>NUCLEOTIDE SEQUENCE</scope>
    <source>
        <tissue evidence="13">Whole body</tissue>
    </source>
</reference>
<dbReference type="InterPro" id="IPR036860">
    <property type="entry name" value="SH2_dom_sf"/>
</dbReference>
<dbReference type="Gene3D" id="3.30.200.20">
    <property type="entry name" value="Phosphorylase Kinase, domain 1"/>
    <property type="match status" value="1"/>
</dbReference>
<dbReference type="InterPro" id="IPR011009">
    <property type="entry name" value="Kinase-like_dom_sf"/>
</dbReference>
<dbReference type="InterPro" id="IPR035061">
    <property type="entry name" value="Shark-like_SH2_N"/>
</dbReference>
<feature type="domain" description="SH2" evidence="11">
    <location>
        <begin position="12"/>
        <end position="107"/>
    </location>
</feature>
<comment type="similarity">
    <text evidence="10">Belongs to the protein kinase superfamily. Tyr protein kinase family.</text>
</comment>
<keyword evidence="1 10" id="KW-0808">Transferase</keyword>
<dbReference type="Gene3D" id="1.10.510.10">
    <property type="entry name" value="Transferase(Phosphotransferase) domain 1"/>
    <property type="match status" value="1"/>
</dbReference>
<evidence type="ECO:0000256" key="9">
    <source>
        <dbReference type="PROSITE-ProRule" id="PRU10141"/>
    </source>
</evidence>
<dbReference type="SUPFAM" id="SSF55550">
    <property type="entry name" value="SH2 domain"/>
    <property type="match status" value="2"/>
</dbReference>
<protein>
    <recommendedName>
        <fullName evidence="10">Tyrosine-protein kinase</fullName>
        <ecNumber evidence="10">2.7.10.2</ecNumber>
    </recommendedName>
</protein>
<evidence type="ECO:0000313" key="13">
    <source>
        <dbReference type="EMBL" id="MBW17694.1"/>
    </source>
</evidence>
<dbReference type="InterPro" id="IPR020635">
    <property type="entry name" value="Tyr_kinase_cat_dom"/>
</dbReference>
<dbReference type="Gene3D" id="3.30.505.10">
    <property type="entry name" value="SH2 domain"/>
    <property type="match status" value="2"/>
</dbReference>
<dbReference type="InterPro" id="IPR000719">
    <property type="entry name" value="Prot_kinase_dom"/>
</dbReference>
<feature type="binding site" evidence="9">
    <location>
        <position position="446"/>
    </location>
    <ligand>
        <name>ATP</name>
        <dbReference type="ChEBI" id="CHEBI:30616"/>
    </ligand>
</feature>
<name>A0A2H8TTX0_9HEMI</name>
<proteinExistence type="inferred from homology"/>
<dbReference type="InterPro" id="IPR050198">
    <property type="entry name" value="Non-receptor_tyrosine_kinases"/>
</dbReference>
<dbReference type="PRINTS" id="PR00401">
    <property type="entry name" value="SH2DOMAIN"/>
</dbReference>
<dbReference type="InterPro" id="IPR000980">
    <property type="entry name" value="SH2"/>
</dbReference>
<dbReference type="PROSITE" id="PS50001">
    <property type="entry name" value="SH2"/>
    <property type="match status" value="2"/>
</dbReference>
<sequence>MNNHSENGDINWYHGKISRDTAEIILLDHADKEDGLFLVRESNSASGDYVLCVLQNNEVVHYQIRRHGEDAFFSIDEQNIMHGLETLIEHYCKVNDPSLGVQLSKPIVKDPPPHDTRRHGRTNLLHRAITQANCKVVTELLKCGYRNLEAKNQEGQTALHLASQMGHDQIVEKLISCGANVNCRDTEGYTPLHFACQNNLLSTVKILLTIGGANIQLRNSSTGWVALHEASSRGHADIVSLLLSMNAPSRPRTFNDLLPADLAHTNGHTEVERMLNEFVAPTPTSKKDQWYHGKLDRNEATEILKTKDVDGCFLVRMNRKNDYVLSMMCTNQCYHFQIQDRDKYYFIDNGPYLNSLEHLIQHYTLFPDGLPNKLEVPVSPAVIPPLPKGFPFTLKKPKPKIQTEFQDNIMRDNLILDEVIGEGEFGSVYKGTFQNRDGFEEKVAIKMLRYDMSSTNKSEFLREAHVMMSLNHECIIRLIGICEGPPLLMVQELIALGSMLTYIITHPELISPNYELKMWAAQIASGMCYLEQKRFVHRDLAARNILLADRHQAKISDFGLSRTLNVDKDYYRASHGGRWPIKWYAPESCNYGTFSSASDVWSYGITLWEMFSYGQQPYENMKGVEVIGILEKGERLQRTQRCPVEVYKTMEMCWAYDPKERPTFSQLSKIFASDSDYENFKDFIKL</sequence>
<dbReference type="SMART" id="SM00219">
    <property type="entry name" value="TyrKc"/>
    <property type="match status" value="1"/>
</dbReference>
<evidence type="ECO:0000259" key="11">
    <source>
        <dbReference type="PROSITE" id="PS50001"/>
    </source>
</evidence>
<dbReference type="PROSITE" id="PS50088">
    <property type="entry name" value="ANK_REPEAT"/>
    <property type="match status" value="3"/>
</dbReference>
<dbReference type="PROSITE" id="PS50011">
    <property type="entry name" value="PROTEIN_KINASE_DOM"/>
    <property type="match status" value="1"/>
</dbReference>
<dbReference type="InterPro" id="IPR008266">
    <property type="entry name" value="Tyr_kinase_AS"/>
</dbReference>
<dbReference type="GO" id="GO:0005524">
    <property type="term" value="F:ATP binding"/>
    <property type="evidence" value="ECO:0007669"/>
    <property type="project" value="UniProtKB-UniRule"/>
</dbReference>
<keyword evidence="4 9" id="KW-0067">ATP-binding</keyword>
<dbReference type="CDD" id="cd10348">
    <property type="entry name" value="SH2_Cterm_shark_like"/>
    <property type="match status" value="1"/>
</dbReference>
<dbReference type="OrthoDB" id="67310at2759"/>
<dbReference type="Pfam" id="PF12796">
    <property type="entry name" value="Ank_2"/>
    <property type="match status" value="1"/>
</dbReference>
<accession>A0A2H8TTX0</accession>
<dbReference type="Gene3D" id="1.25.40.20">
    <property type="entry name" value="Ankyrin repeat-containing domain"/>
    <property type="match status" value="1"/>
</dbReference>
<evidence type="ECO:0000256" key="6">
    <source>
        <dbReference type="ARBA" id="ARBA00051245"/>
    </source>
</evidence>
<dbReference type="Pfam" id="PF07714">
    <property type="entry name" value="PK_Tyr_Ser-Thr"/>
    <property type="match status" value="1"/>
</dbReference>
<gene>
    <name evidence="13" type="primary">HTK16</name>
</gene>
<dbReference type="EMBL" id="GFXV01005889">
    <property type="protein sequence ID" value="MBW17694.1"/>
    <property type="molecule type" value="Transcribed_RNA"/>
</dbReference>
<feature type="repeat" description="ANK" evidence="7">
    <location>
        <begin position="187"/>
        <end position="220"/>
    </location>
</feature>
<evidence type="ECO:0000256" key="2">
    <source>
        <dbReference type="ARBA" id="ARBA00022741"/>
    </source>
</evidence>
<dbReference type="PROSITE" id="PS00107">
    <property type="entry name" value="PROTEIN_KINASE_ATP"/>
    <property type="match status" value="1"/>
</dbReference>
<dbReference type="InterPro" id="IPR001245">
    <property type="entry name" value="Ser-Thr/Tyr_kinase_cat_dom"/>
</dbReference>
<evidence type="ECO:0000259" key="12">
    <source>
        <dbReference type="PROSITE" id="PS50011"/>
    </source>
</evidence>
<dbReference type="SMART" id="SM00252">
    <property type="entry name" value="SH2"/>
    <property type="match status" value="2"/>
</dbReference>
<evidence type="ECO:0000256" key="3">
    <source>
        <dbReference type="ARBA" id="ARBA00022777"/>
    </source>
</evidence>
<dbReference type="GO" id="GO:0004715">
    <property type="term" value="F:non-membrane spanning protein tyrosine kinase activity"/>
    <property type="evidence" value="ECO:0007669"/>
    <property type="project" value="UniProtKB-EC"/>
</dbReference>
<organism evidence="13">
    <name type="scientific">Melanaphis sacchari</name>
    <dbReference type="NCBI Taxonomy" id="742174"/>
    <lineage>
        <taxon>Eukaryota</taxon>
        <taxon>Metazoa</taxon>
        <taxon>Ecdysozoa</taxon>
        <taxon>Arthropoda</taxon>
        <taxon>Hexapoda</taxon>
        <taxon>Insecta</taxon>
        <taxon>Pterygota</taxon>
        <taxon>Neoptera</taxon>
        <taxon>Paraneoptera</taxon>
        <taxon>Hemiptera</taxon>
        <taxon>Sternorrhyncha</taxon>
        <taxon>Aphidomorpha</taxon>
        <taxon>Aphidoidea</taxon>
        <taxon>Aphididae</taxon>
        <taxon>Aphidini</taxon>
        <taxon>Melanaphis</taxon>
    </lineage>
</organism>
<dbReference type="Pfam" id="PF00023">
    <property type="entry name" value="Ank"/>
    <property type="match status" value="1"/>
</dbReference>
<dbReference type="CDD" id="cd10347">
    <property type="entry name" value="SH2_Nterm_shark_like"/>
    <property type="match status" value="1"/>
</dbReference>
<dbReference type="PANTHER" id="PTHR24418">
    <property type="entry name" value="TYROSINE-PROTEIN KINASE"/>
    <property type="match status" value="1"/>
</dbReference>
<evidence type="ECO:0000256" key="8">
    <source>
        <dbReference type="PROSITE-ProRule" id="PRU00191"/>
    </source>
</evidence>
<feature type="repeat" description="ANK" evidence="7">
    <location>
        <begin position="222"/>
        <end position="247"/>
    </location>
</feature>
<dbReference type="PROSITE" id="PS50297">
    <property type="entry name" value="ANK_REP_REGION"/>
    <property type="match status" value="3"/>
</dbReference>
<dbReference type="GO" id="GO:0002009">
    <property type="term" value="P:morphogenesis of an epithelium"/>
    <property type="evidence" value="ECO:0007669"/>
    <property type="project" value="UniProtKB-ARBA"/>
</dbReference>
<keyword evidence="2 9" id="KW-0547">Nucleotide-binding</keyword>
<evidence type="ECO:0000256" key="4">
    <source>
        <dbReference type="ARBA" id="ARBA00022840"/>
    </source>
</evidence>
<evidence type="ECO:0000256" key="10">
    <source>
        <dbReference type="RuleBase" id="RU362096"/>
    </source>
</evidence>
<dbReference type="FunFam" id="1.10.510.10:FF:000216">
    <property type="entry name" value="Tyrosine-protein kinase SYK"/>
    <property type="match status" value="1"/>
</dbReference>
<evidence type="ECO:0000256" key="1">
    <source>
        <dbReference type="ARBA" id="ARBA00022679"/>
    </source>
</evidence>
<keyword evidence="3 10" id="KW-0418">Kinase</keyword>
<dbReference type="Pfam" id="PF00017">
    <property type="entry name" value="SH2"/>
    <property type="match status" value="2"/>
</dbReference>
<dbReference type="InterPro" id="IPR017441">
    <property type="entry name" value="Protein_kinase_ATP_BS"/>
</dbReference>
<dbReference type="SUPFAM" id="SSF48403">
    <property type="entry name" value="Ankyrin repeat"/>
    <property type="match status" value="1"/>
</dbReference>
<dbReference type="PROSITE" id="PS00109">
    <property type="entry name" value="PROTEIN_KINASE_TYR"/>
    <property type="match status" value="1"/>
</dbReference>
<feature type="repeat" description="ANK" evidence="7">
    <location>
        <begin position="154"/>
        <end position="186"/>
    </location>
</feature>
<comment type="catalytic activity">
    <reaction evidence="6 10">
        <text>L-tyrosyl-[protein] + ATP = O-phospho-L-tyrosyl-[protein] + ADP + H(+)</text>
        <dbReference type="Rhea" id="RHEA:10596"/>
        <dbReference type="Rhea" id="RHEA-COMP:10136"/>
        <dbReference type="Rhea" id="RHEA-COMP:20101"/>
        <dbReference type="ChEBI" id="CHEBI:15378"/>
        <dbReference type="ChEBI" id="CHEBI:30616"/>
        <dbReference type="ChEBI" id="CHEBI:46858"/>
        <dbReference type="ChEBI" id="CHEBI:61978"/>
        <dbReference type="ChEBI" id="CHEBI:456216"/>
        <dbReference type="EC" id="2.7.10.2"/>
    </reaction>
</comment>
<keyword evidence="8" id="KW-0727">SH2 domain</keyword>